<evidence type="ECO:0000256" key="1">
    <source>
        <dbReference type="SAM" id="MobiDB-lite"/>
    </source>
</evidence>
<reference evidence="2" key="1">
    <citation type="journal article" date="2020" name="Stud. Mycol.">
        <title>101 Dothideomycetes genomes: a test case for predicting lifestyles and emergence of pathogens.</title>
        <authorList>
            <person name="Haridas S."/>
            <person name="Albert R."/>
            <person name="Binder M."/>
            <person name="Bloem J."/>
            <person name="Labutti K."/>
            <person name="Salamov A."/>
            <person name="Andreopoulos B."/>
            <person name="Baker S."/>
            <person name="Barry K."/>
            <person name="Bills G."/>
            <person name="Bluhm B."/>
            <person name="Cannon C."/>
            <person name="Castanera R."/>
            <person name="Culley D."/>
            <person name="Daum C."/>
            <person name="Ezra D."/>
            <person name="Gonzalez J."/>
            <person name="Henrissat B."/>
            <person name="Kuo A."/>
            <person name="Liang C."/>
            <person name="Lipzen A."/>
            <person name="Lutzoni F."/>
            <person name="Magnuson J."/>
            <person name="Mondo S."/>
            <person name="Nolan M."/>
            <person name="Ohm R."/>
            <person name="Pangilinan J."/>
            <person name="Park H.-J."/>
            <person name="Ramirez L."/>
            <person name="Alfaro M."/>
            <person name="Sun H."/>
            <person name="Tritt A."/>
            <person name="Yoshinaga Y."/>
            <person name="Zwiers L.-H."/>
            <person name="Turgeon B."/>
            <person name="Goodwin S."/>
            <person name="Spatafora J."/>
            <person name="Crous P."/>
            <person name="Grigoriev I."/>
        </authorList>
    </citation>
    <scope>NUCLEOTIDE SEQUENCE</scope>
    <source>
        <strain evidence="2">CBS 161.51</strain>
    </source>
</reference>
<feature type="non-terminal residue" evidence="2">
    <location>
        <position position="196"/>
    </location>
</feature>
<accession>A0A6A5SRR6</accession>
<evidence type="ECO:0000313" key="3">
    <source>
        <dbReference type="Proteomes" id="UP000800038"/>
    </source>
</evidence>
<feature type="compositionally biased region" description="Basic and acidic residues" evidence="1">
    <location>
        <begin position="173"/>
        <end position="184"/>
    </location>
</feature>
<dbReference type="Proteomes" id="UP000800038">
    <property type="component" value="Unassembled WGS sequence"/>
</dbReference>
<dbReference type="PANTHER" id="PTHR28532:SF1">
    <property type="entry name" value="ORAL CANCER OVEREXPRESSED 1"/>
    <property type="match status" value="1"/>
</dbReference>
<name>A0A6A5SRR6_9PLEO</name>
<evidence type="ECO:0008006" key="4">
    <source>
        <dbReference type="Google" id="ProtNLM"/>
    </source>
</evidence>
<dbReference type="PANTHER" id="PTHR28532">
    <property type="entry name" value="GEO13458P1"/>
    <property type="match status" value="1"/>
</dbReference>
<keyword evidence="3" id="KW-1185">Reference proteome</keyword>
<sequence>DPFDTLLTLEDTLYTTAYTAGTTAGALSGRIQGRIFGLEKGFESFTALGELHGRSVVWGGRLPSLSAQKLGEEQKLEKHGKVEENEARKLSTLPLNSRLQNNITLLHALTDPDTFDTANTEEAVADFDDRFKRAGAKAKVIERIVGESGTTSASKSHDESPARGKGGPVRVVGEGKKMGKKGDDSIEDFAGSRLLR</sequence>
<dbReference type="InterPro" id="IPR052436">
    <property type="entry name" value="LTO1_adapter"/>
</dbReference>
<dbReference type="EMBL" id="ML976036">
    <property type="protein sequence ID" value="KAF1942372.1"/>
    <property type="molecule type" value="Genomic_DNA"/>
</dbReference>
<evidence type="ECO:0000313" key="2">
    <source>
        <dbReference type="EMBL" id="KAF1942372.1"/>
    </source>
</evidence>
<organism evidence="2 3">
    <name type="scientific">Clathrospora elynae</name>
    <dbReference type="NCBI Taxonomy" id="706981"/>
    <lineage>
        <taxon>Eukaryota</taxon>
        <taxon>Fungi</taxon>
        <taxon>Dikarya</taxon>
        <taxon>Ascomycota</taxon>
        <taxon>Pezizomycotina</taxon>
        <taxon>Dothideomycetes</taxon>
        <taxon>Pleosporomycetidae</taxon>
        <taxon>Pleosporales</taxon>
        <taxon>Diademaceae</taxon>
        <taxon>Clathrospora</taxon>
    </lineage>
</organism>
<feature type="non-terminal residue" evidence="2">
    <location>
        <position position="1"/>
    </location>
</feature>
<dbReference type="OrthoDB" id="48036at2759"/>
<proteinExistence type="predicted"/>
<gene>
    <name evidence="2" type="ORF">EJ02DRAFT_311658</name>
</gene>
<feature type="region of interest" description="Disordered" evidence="1">
    <location>
        <begin position="146"/>
        <end position="196"/>
    </location>
</feature>
<dbReference type="AlphaFoldDB" id="A0A6A5SRR6"/>
<protein>
    <recommendedName>
        <fullName evidence="4">Essential protein Yae1 N-terminal domain-containing protein</fullName>
    </recommendedName>
</protein>